<dbReference type="Gene3D" id="3.40.50.720">
    <property type="entry name" value="NAD(P)-binding Rossmann-like Domain"/>
    <property type="match status" value="1"/>
</dbReference>
<dbReference type="Pfam" id="PF13602">
    <property type="entry name" value="ADH_zinc_N_2"/>
    <property type="match status" value="1"/>
</dbReference>
<comment type="similarity">
    <text evidence="6">Belongs to the zinc-containing alcohol dehydrogenase family. Quinone oxidoreductase subfamily.</text>
</comment>
<dbReference type="SUPFAM" id="SSF50129">
    <property type="entry name" value="GroES-like"/>
    <property type="match status" value="1"/>
</dbReference>
<dbReference type="PANTHER" id="PTHR44154">
    <property type="entry name" value="QUINONE OXIDOREDUCTASE"/>
    <property type="match status" value="1"/>
</dbReference>
<dbReference type="PROSITE" id="PS01162">
    <property type="entry name" value="QOR_ZETA_CRYSTAL"/>
    <property type="match status" value="1"/>
</dbReference>
<dbReference type="Proteomes" id="UP000192920">
    <property type="component" value="Unassembled WGS sequence"/>
</dbReference>
<feature type="domain" description="Enoyl reductase (ER)" evidence="7">
    <location>
        <begin position="12"/>
        <end position="334"/>
    </location>
</feature>
<reference evidence="9" key="1">
    <citation type="submission" date="2017-04" db="EMBL/GenBank/DDBJ databases">
        <authorList>
            <person name="Varghese N."/>
            <person name="Submissions S."/>
        </authorList>
    </citation>
    <scope>NUCLEOTIDE SEQUENCE [LARGE SCALE GENOMIC DNA]</scope>
    <source>
        <strain evidence="9">DSM 22618</strain>
    </source>
</reference>
<evidence type="ECO:0000256" key="3">
    <source>
        <dbReference type="ARBA" id="ARBA00022490"/>
    </source>
</evidence>
<dbReference type="AlphaFoldDB" id="A0A1Y6BTQ8"/>
<proteinExistence type="inferred from homology"/>
<dbReference type="InterPro" id="IPR051603">
    <property type="entry name" value="Zinc-ADH_QOR/CCCR"/>
</dbReference>
<protein>
    <recommendedName>
        <fullName evidence="6">Zinc-type alcohol dehydrogenase-like protein</fullName>
    </recommendedName>
</protein>
<sequence length="337" mass="36668">MKAVALTRYLPIDHPEALLDVELPRPLPQGHDLLVRVEAVSVNPVDTKVRSPKDKVEPRPRVLGWDAAGVVEAVGPDVTLFQPGDAVYYAGDITRQGSNSEYQLVDERIVGHKPASLDFAAAAALPLTAITAYEGLFARLGLDPDGADAGKSLLVIGGAGGVGSLVIQFAKLAGLTVIATAGRPHSADWCRQLGADLVLDRHQPLAAAMTLHGHPHVDYIFNAADTDGYWETMGELIRPQGRIVTIVENRGPLVQDQLKLKSATHVWEFMFTRPMYRTPDQIEQHRLLETVAGWVDSGRIRGTLSETWSPINAENLRQAHRLLESGSMVGKLVLQGW</sequence>
<keyword evidence="6" id="KW-0862">Zinc</keyword>
<organism evidence="8 9">
    <name type="scientific">Pseudogulbenkiania subflava DSM 22618</name>
    <dbReference type="NCBI Taxonomy" id="1123014"/>
    <lineage>
        <taxon>Bacteria</taxon>
        <taxon>Pseudomonadati</taxon>
        <taxon>Pseudomonadota</taxon>
        <taxon>Betaproteobacteria</taxon>
        <taxon>Neisseriales</taxon>
        <taxon>Chromobacteriaceae</taxon>
        <taxon>Pseudogulbenkiania</taxon>
    </lineage>
</organism>
<dbReference type="InterPro" id="IPR036291">
    <property type="entry name" value="NAD(P)-bd_dom_sf"/>
</dbReference>
<keyword evidence="3" id="KW-0963">Cytoplasm</keyword>
<dbReference type="InterPro" id="IPR014182">
    <property type="entry name" value="ADH_Zn_typ-1"/>
</dbReference>
<dbReference type="InterPro" id="IPR013154">
    <property type="entry name" value="ADH-like_N"/>
</dbReference>
<evidence type="ECO:0000313" key="9">
    <source>
        <dbReference type="Proteomes" id="UP000192920"/>
    </source>
</evidence>
<keyword evidence="5" id="KW-0694">RNA-binding</keyword>
<dbReference type="Pfam" id="PF08240">
    <property type="entry name" value="ADH_N"/>
    <property type="match status" value="1"/>
</dbReference>
<evidence type="ECO:0000256" key="2">
    <source>
        <dbReference type="ARBA" id="ARBA00011881"/>
    </source>
</evidence>
<dbReference type="RefSeq" id="WP_085276385.1">
    <property type="nucleotide sequence ID" value="NZ_FXAG01000010.1"/>
</dbReference>
<dbReference type="EMBL" id="FXAG01000010">
    <property type="protein sequence ID" value="SMF24814.1"/>
    <property type="molecule type" value="Genomic_DNA"/>
</dbReference>
<dbReference type="Gene3D" id="3.90.180.10">
    <property type="entry name" value="Medium-chain alcohol dehydrogenases, catalytic domain"/>
    <property type="match status" value="1"/>
</dbReference>
<keyword evidence="6" id="KW-0560">Oxidoreductase</keyword>
<dbReference type="SUPFAM" id="SSF51735">
    <property type="entry name" value="NAD(P)-binding Rossmann-fold domains"/>
    <property type="match status" value="1"/>
</dbReference>
<dbReference type="InterPro" id="IPR011032">
    <property type="entry name" value="GroES-like_sf"/>
</dbReference>
<evidence type="ECO:0000313" key="8">
    <source>
        <dbReference type="EMBL" id="SMF24814.1"/>
    </source>
</evidence>
<dbReference type="GO" id="GO:0003723">
    <property type="term" value="F:RNA binding"/>
    <property type="evidence" value="ECO:0007669"/>
    <property type="project" value="UniProtKB-KW"/>
</dbReference>
<dbReference type="GO" id="GO:0005737">
    <property type="term" value="C:cytoplasm"/>
    <property type="evidence" value="ECO:0007669"/>
    <property type="project" value="UniProtKB-SubCell"/>
</dbReference>
<evidence type="ECO:0000256" key="4">
    <source>
        <dbReference type="ARBA" id="ARBA00022857"/>
    </source>
</evidence>
<dbReference type="InterPro" id="IPR020843">
    <property type="entry name" value="ER"/>
</dbReference>
<accession>A0A1Y6BTQ8</accession>
<evidence type="ECO:0000256" key="5">
    <source>
        <dbReference type="ARBA" id="ARBA00022884"/>
    </source>
</evidence>
<gene>
    <name evidence="8" type="ORF">SAMN02745746_02128</name>
</gene>
<keyword evidence="4" id="KW-0521">NADP</keyword>
<dbReference type="GO" id="GO:0016491">
    <property type="term" value="F:oxidoreductase activity"/>
    <property type="evidence" value="ECO:0007669"/>
    <property type="project" value="UniProtKB-KW"/>
</dbReference>
<evidence type="ECO:0000256" key="1">
    <source>
        <dbReference type="ARBA" id="ARBA00004496"/>
    </source>
</evidence>
<dbReference type="NCBIfam" id="TIGR02817">
    <property type="entry name" value="adh_fam_1"/>
    <property type="match status" value="1"/>
</dbReference>
<name>A0A1Y6BTQ8_9NEIS</name>
<dbReference type="SMART" id="SM00829">
    <property type="entry name" value="PKS_ER"/>
    <property type="match status" value="1"/>
</dbReference>
<dbReference type="GO" id="GO:0008270">
    <property type="term" value="F:zinc ion binding"/>
    <property type="evidence" value="ECO:0007669"/>
    <property type="project" value="InterPro"/>
</dbReference>
<dbReference type="InterPro" id="IPR002364">
    <property type="entry name" value="Quin_OxRdtase/zeta-crystal_CS"/>
</dbReference>
<dbReference type="CDD" id="cd08252">
    <property type="entry name" value="AL_MDR"/>
    <property type="match status" value="1"/>
</dbReference>
<comment type="subunit">
    <text evidence="2">Homotetramer.</text>
</comment>
<dbReference type="PANTHER" id="PTHR44154:SF1">
    <property type="entry name" value="QUINONE OXIDOREDUCTASE"/>
    <property type="match status" value="1"/>
</dbReference>
<dbReference type="STRING" id="1123014.SAMN02745746_02128"/>
<evidence type="ECO:0000259" key="7">
    <source>
        <dbReference type="SMART" id="SM00829"/>
    </source>
</evidence>
<keyword evidence="6" id="KW-0479">Metal-binding</keyword>
<evidence type="ECO:0000256" key="6">
    <source>
        <dbReference type="RuleBase" id="RU364000"/>
    </source>
</evidence>
<comment type="subcellular location">
    <subcellularLocation>
        <location evidence="1">Cytoplasm</location>
    </subcellularLocation>
</comment>
<keyword evidence="9" id="KW-1185">Reference proteome</keyword>